<evidence type="ECO:0000313" key="1">
    <source>
        <dbReference type="EMBL" id="SED10383.1"/>
    </source>
</evidence>
<dbReference type="RefSeq" id="WP_092117542.1">
    <property type="nucleotide sequence ID" value="NZ_FNTH01000001.1"/>
</dbReference>
<dbReference type="Pfam" id="PF11154">
    <property type="entry name" value="DUF2934"/>
    <property type="match status" value="1"/>
</dbReference>
<reference evidence="1 2" key="1">
    <citation type="submission" date="2016-10" db="EMBL/GenBank/DDBJ databases">
        <authorList>
            <person name="de Groot N.N."/>
        </authorList>
    </citation>
    <scope>NUCLEOTIDE SEQUENCE [LARGE SCALE GENOMIC DNA]</scope>
    <source>
        <strain evidence="1 2">MT12</strain>
    </source>
</reference>
<dbReference type="InterPro" id="IPR021327">
    <property type="entry name" value="DUF2934"/>
</dbReference>
<protein>
    <recommendedName>
        <fullName evidence="3">DUF2934 domain-containing protein</fullName>
    </recommendedName>
</protein>
<gene>
    <name evidence="1" type="ORF">SAMN05444164_3701</name>
</gene>
<proteinExistence type="predicted"/>
<accession>A0A1H4XXI4</accession>
<sequence>MPGPTEEEIRPRAYQLWQEAGEPEGQADTFWHQAENELLRRDSELGEPPPGLTDNLPV</sequence>
<evidence type="ECO:0008006" key="3">
    <source>
        <dbReference type="Google" id="ProtNLM"/>
    </source>
</evidence>
<name>A0A1H4XXI4_9BRAD</name>
<dbReference type="EMBL" id="FNTH01000001">
    <property type="protein sequence ID" value="SED10383.1"/>
    <property type="molecule type" value="Genomic_DNA"/>
</dbReference>
<dbReference type="AlphaFoldDB" id="A0A1H4XXI4"/>
<dbReference type="OrthoDB" id="9811127at2"/>
<evidence type="ECO:0000313" key="2">
    <source>
        <dbReference type="Proteomes" id="UP000198992"/>
    </source>
</evidence>
<dbReference type="Proteomes" id="UP000198992">
    <property type="component" value="Unassembled WGS sequence"/>
</dbReference>
<organism evidence="1 2">
    <name type="scientific">Bradyrhizobium erythrophlei</name>
    <dbReference type="NCBI Taxonomy" id="1437360"/>
    <lineage>
        <taxon>Bacteria</taxon>
        <taxon>Pseudomonadati</taxon>
        <taxon>Pseudomonadota</taxon>
        <taxon>Alphaproteobacteria</taxon>
        <taxon>Hyphomicrobiales</taxon>
        <taxon>Nitrobacteraceae</taxon>
        <taxon>Bradyrhizobium</taxon>
    </lineage>
</organism>